<keyword evidence="4" id="KW-1185">Reference proteome</keyword>
<evidence type="ECO:0000256" key="1">
    <source>
        <dbReference type="SAM" id="SignalP"/>
    </source>
</evidence>
<keyword evidence="1" id="KW-0732">Signal</keyword>
<dbReference type="Gene3D" id="3.20.20.80">
    <property type="entry name" value="Glycosidases"/>
    <property type="match status" value="1"/>
</dbReference>
<dbReference type="Pfam" id="PF16862">
    <property type="entry name" value="Glyco_hydro_79C"/>
    <property type="match status" value="1"/>
</dbReference>
<dbReference type="SUPFAM" id="SSF51445">
    <property type="entry name" value="(Trans)glycosidases"/>
    <property type="match status" value="1"/>
</dbReference>
<feature type="chain" id="PRO_5035235831" evidence="1">
    <location>
        <begin position="21"/>
        <end position="512"/>
    </location>
</feature>
<keyword evidence="3" id="KW-0378">Hydrolase</keyword>
<dbReference type="InterPro" id="IPR013780">
    <property type="entry name" value="Glyco_hydro_b"/>
</dbReference>
<dbReference type="AlphaFoldDB" id="A0A8J8W9G5"/>
<dbReference type="PANTHER" id="PTHR36183">
    <property type="entry name" value="BETA-GLUCURONIDASE"/>
    <property type="match status" value="1"/>
</dbReference>
<gene>
    <name evidence="3" type="ORF">PECM_006958</name>
</gene>
<dbReference type="Gene3D" id="2.60.40.1180">
    <property type="entry name" value="Golgi alpha-mannosidase II"/>
    <property type="match status" value="1"/>
</dbReference>
<evidence type="ECO:0000313" key="4">
    <source>
        <dbReference type="Proteomes" id="UP000631181"/>
    </source>
</evidence>
<keyword evidence="3" id="KW-0326">Glycosidase</keyword>
<name>A0A8J8W9G5_9EURO</name>
<dbReference type="Proteomes" id="UP000631181">
    <property type="component" value="Unassembled WGS sequence"/>
</dbReference>
<sequence length="512" mass="56821">MRSSHIVLAATCLFLGVGTCSNRLVAVPSLPGDSEPVSRDLQSFSLEFAFFPDYAGNKSSPNLFSRNLLQNFKNITGVYPKVRVGGTSQDNSIFYPNQEEGVQLIFTHPNDDQPSQIHYGPAFFESYEALGDIQYIHGLNMKQNNSIQQLTDAAVAACRSMGSNLNLYELGNEINMEAFKYRPANYTLQSYIEEWNSKTAAIMNAVRKSCPGTNPGLMAPSWVIAPMVKSENWTIEELFKSGFDPRNITREISFHHYFGAFAPPLAPVSWDLQRTLMNHTNIVENVAPHIKRAQELAYLGHPYVLGETNAIANQGRNGETNVFGDALWLVDFSLWSAANNIKRLHFHQGLNYRYTSWQPILSKGNPPKTRPPYYGQIMVASAIGKGHDTRIVNIPLQEDRESAYAVFNGTQLSKLVVINLQAYNQSATLNRPSKDYQFKLPSHVKGAKVERLSAPGSDSTGSITFGGVSYDYDLLEGNPVAVHELEGLVHVDHETVRISVPDSSAVLLTLLS</sequence>
<dbReference type="PANTHER" id="PTHR36183:SF2">
    <property type="entry name" value="BETA-GLUCURONIDASE C-TERMINAL DOMAIN-CONTAINING PROTEIN"/>
    <property type="match status" value="1"/>
</dbReference>
<dbReference type="EMBL" id="WIWV01000006">
    <property type="protein sequence ID" value="KAF7719359.1"/>
    <property type="molecule type" value="Genomic_DNA"/>
</dbReference>
<dbReference type="InterPro" id="IPR031728">
    <property type="entry name" value="GlcAase_C"/>
</dbReference>
<dbReference type="OrthoDB" id="2831684at2759"/>
<feature type="signal peptide" evidence="1">
    <location>
        <begin position="1"/>
        <end position="20"/>
    </location>
</feature>
<reference evidence="3" key="1">
    <citation type="journal article" date="2020" name="Front. Microbiol.">
        <title>Gene regulatory networks of Penicillium echinulatum 2HH and Penicillium oxalicum 114-2 inferred by a computational biology approach.</title>
        <authorList>
            <person name="Lenz A.R."/>
            <person name="Galan-Vasquez E."/>
            <person name="Balbinot E."/>
            <person name="De Abreu F.P."/>
            <person name="De Oliveira N.S."/>
            <person name="Da Rosa L.O."/>
            <person name="De Avila E Silva S."/>
            <person name="Camassola M."/>
            <person name="Dillon A.J.P."/>
            <person name="Perez-Rueda E."/>
        </authorList>
    </citation>
    <scope>NUCLEOTIDE SEQUENCE</scope>
    <source>
        <strain evidence="3">S1M29</strain>
    </source>
</reference>
<dbReference type="GO" id="GO:0004566">
    <property type="term" value="F:beta-glucuronidase activity"/>
    <property type="evidence" value="ECO:0007669"/>
    <property type="project" value="UniProtKB-EC"/>
</dbReference>
<feature type="domain" description="Beta-glucuronidase C-terminal" evidence="2">
    <location>
        <begin position="403"/>
        <end position="507"/>
    </location>
</feature>
<proteinExistence type="predicted"/>
<evidence type="ECO:0000259" key="2">
    <source>
        <dbReference type="Pfam" id="PF16862"/>
    </source>
</evidence>
<comment type="caution">
    <text evidence="3">The sequence shown here is derived from an EMBL/GenBank/DDBJ whole genome shotgun (WGS) entry which is preliminary data.</text>
</comment>
<evidence type="ECO:0000313" key="3">
    <source>
        <dbReference type="EMBL" id="KAF7719359.1"/>
    </source>
</evidence>
<dbReference type="EC" id="3.2.1.31" evidence="3"/>
<dbReference type="InterPro" id="IPR017853">
    <property type="entry name" value="GH"/>
</dbReference>
<protein>
    <submittedName>
        <fullName evidence="3">Beta-glucuronidase</fullName>
        <ecNumber evidence="3">3.2.1.31</ecNumber>
    </submittedName>
</protein>
<organism evidence="3 4">
    <name type="scientific">Penicillium ucsense</name>
    <dbReference type="NCBI Taxonomy" id="2839758"/>
    <lineage>
        <taxon>Eukaryota</taxon>
        <taxon>Fungi</taxon>
        <taxon>Dikarya</taxon>
        <taxon>Ascomycota</taxon>
        <taxon>Pezizomycotina</taxon>
        <taxon>Eurotiomycetes</taxon>
        <taxon>Eurotiomycetidae</taxon>
        <taxon>Eurotiales</taxon>
        <taxon>Aspergillaceae</taxon>
        <taxon>Penicillium</taxon>
    </lineage>
</organism>
<dbReference type="InterPro" id="IPR052974">
    <property type="entry name" value="GH79_Enzymes"/>
</dbReference>
<accession>A0A8J8W9G5</accession>